<sequence>MTTATDEELLQILSHPTDFSVAQYLNLALQGHEQESDAQARLAELALSLQFQTTACHEEIGKLGAELRAIVPRCHADVGRLSVGLEGLQQDAAALQAASQAALWGTAEQQRDQAPSSSLETLSTLHALQANLSRTREILTAAATWDETLASMPGLLAQGAAQLPAAVAQLATLVRGEQALRGMPDPESRTAALQRTRQQVAALLQPQLAHALQQQQARLGPLQQCVQLYSQLDMLPQLEQAYVKHRPAALHKLWFDYQTPTPESTSTSTPAGTVTTTSDNRLEGSTSKSLAEWLPTWFEAVLHLLQEERRQAATVFGAAAVPSLMIQILSQAIRPVLGSFANRLASTPLQQIGRVYEACLQFTSLAYDLIATVYLDFMESQAAAAASPGSAPNAWKLWQDFETIVVIVLAQPLQTFQQNWAELEQKATKDSALPQARAELQEVLGRLQGLEQASMEQIWQWLTTKNTGDKAKTGSMTTIVQQALGRFRLLRGGYGAPEAVSVLDELLALYIQQTTDALKPFFEACQTNDSYEDAHVTAALHSLRLAGWVHQEYGKLQDAMHQELSVLQGRLEKHIRWLERLPAADDSVATSKFVLPDSLSTVEINSMLTLAAACSESSGNKIELAQAALGTLERLIDEKALFSKAQKAVTDMAQTCHVFIFNVCFSIPRLHLAPLSGLDAWKKASSSTDALSSYGTLPQSYITQVGEHVLSLVQALEPFATESPQSLALVQPIMVNLRHVAKQPWKELLSASGVMLDSATEDKVLDRLMGGKDLIDMVVGPAFEEEVEPEGDDDEENKAITAFCNAWLDVVGLAVTGRLMERLLRIPNLTPKGCEHLQADLNYLVNVLMALGVQGHPHPLLGHMAELSMLDGDILLERIQGHDTREPLENCLASMEKRLAAMKGVH</sequence>
<dbReference type="Pfam" id="PF10191">
    <property type="entry name" value="COG7"/>
    <property type="match status" value="1"/>
</dbReference>
<evidence type="ECO:0000256" key="9">
    <source>
        <dbReference type="SAM" id="MobiDB-lite"/>
    </source>
</evidence>
<comment type="similarity">
    <text evidence="2">Belongs to the COG7 family.</text>
</comment>
<accession>A0A7S3L6L6</accession>
<organism evidence="10">
    <name type="scientific">Amphora coffeiformis</name>
    <dbReference type="NCBI Taxonomy" id="265554"/>
    <lineage>
        <taxon>Eukaryota</taxon>
        <taxon>Sar</taxon>
        <taxon>Stramenopiles</taxon>
        <taxon>Ochrophyta</taxon>
        <taxon>Bacillariophyta</taxon>
        <taxon>Bacillariophyceae</taxon>
        <taxon>Bacillariophycidae</taxon>
        <taxon>Thalassiophysales</taxon>
        <taxon>Catenulaceae</taxon>
        <taxon>Amphora</taxon>
    </lineage>
</organism>
<comment type="subcellular location">
    <subcellularLocation>
        <location evidence="1">Golgi apparatus membrane</location>
        <topology evidence="1">Peripheral membrane protein</topology>
    </subcellularLocation>
</comment>
<evidence type="ECO:0000313" key="10">
    <source>
        <dbReference type="EMBL" id="CAE0413252.1"/>
    </source>
</evidence>
<keyword evidence="4" id="KW-0813">Transport</keyword>
<evidence type="ECO:0000256" key="1">
    <source>
        <dbReference type="ARBA" id="ARBA00004395"/>
    </source>
</evidence>
<feature type="region of interest" description="Disordered" evidence="9">
    <location>
        <begin position="260"/>
        <end position="283"/>
    </location>
</feature>
<dbReference type="AlphaFoldDB" id="A0A7S3L6L6"/>
<evidence type="ECO:0000256" key="2">
    <source>
        <dbReference type="ARBA" id="ARBA00005831"/>
    </source>
</evidence>
<keyword evidence="7" id="KW-0472">Membrane</keyword>
<protein>
    <recommendedName>
        <fullName evidence="3">Conserved oligomeric Golgi complex subunit 7</fullName>
    </recommendedName>
    <alternativeName>
        <fullName evidence="8">Component of oligomeric Golgi complex 7</fullName>
    </alternativeName>
</protein>
<evidence type="ECO:0000256" key="7">
    <source>
        <dbReference type="ARBA" id="ARBA00023136"/>
    </source>
</evidence>
<dbReference type="GO" id="GO:0000139">
    <property type="term" value="C:Golgi membrane"/>
    <property type="evidence" value="ECO:0007669"/>
    <property type="project" value="UniProtKB-SubCell"/>
</dbReference>
<feature type="compositionally biased region" description="Low complexity" evidence="9">
    <location>
        <begin position="260"/>
        <end position="278"/>
    </location>
</feature>
<dbReference type="GO" id="GO:0017119">
    <property type="term" value="C:Golgi transport complex"/>
    <property type="evidence" value="ECO:0007669"/>
    <property type="project" value="InterPro"/>
</dbReference>
<evidence type="ECO:0000256" key="8">
    <source>
        <dbReference type="ARBA" id="ARBA00031345"/>
    </source>
</evidence>
<evidence type="ECO:0000256" key="6">
    <source>
        <dbReference type="ARBA" id="ARBA00023034"/>
    </source>
</evidence>
<dbReference type="GO" id="GO:0006886">
    <property type="term" value="P:intracellular protein transport"/>
    <property type="evidence" value="ECO:0007669"/>
    <property type="project" value="InterPro"/>
</dbReference>
<dbReference type="GO" id="GO:0007030">
    <property type="term" value="P:Golgi organization"/>
    <property type="evidence" value="ECO:0007669"/>
    <property type="project" value="TreeGrafter"/>
</dbReference>
<gene>
    <name evidence="10" type="ORF">ACOF00016_LOCUS10509</name>
</gene>
<dbReference type="PANTHER" id="PTHR21443:SF0">
    <property type="entry name" value="CONSERVED OLIGOMERIC GOLGI COMPLEX SUBUNIT 7"/>
    <property type="match status" value="1"/>
</dbReference>
<evidence type="ECO:0000256" key="3">
    <source>
        <dbReference type="ARBA" id="ARBA00020984"/>
    </source>
</evidence>
<proteinExistence type="inferred from homology"/>
<name>A0A7S3L6L6_9STRA</name>
<evidence type="ECO:0000256" key="5">
    <source>
        <dbReference type="ARBA" id="ARBA00022927"/>
    </source>
</evidence>
<dbReference type="PANTHER" id="PTHR21443">
    <property type="entry name" value="CONSERVED OLIGOMERIC GOLGI COMPLEX COMPONENT 7"/>
    <property type="match status" value="1"/>
</dbReference>
<reference evidence="10" key="1">
    <citation type="submission" date="2021-01" db="EMBL/GenBank/DDBJ databases">
        <authorList>
            <person name="Corre E."/>
            <person name="Pelletier E."/>
            <person name="Niang G."/>
            <person name="Scheremetjew M."/>
            <person name="Finn R."/>
            <person name="Kale V."/>
            <person name="Holt S."/>
            <person name="Cochrane G."/>
            <person name="Meng A."/>
            <person name="Brown T."/>
            <person name="Cohen L."/>
        </authorList>
    </citation>
    <scope>NUCLEOTIDE SEQUENCE</scope>
    <source>
        <strain evidence="10">CCMP127</strain>
    </source>
</reference>
<dbReference type="GO" id="GO:0006890">
    <property type="term" value="P:retrograde vesicle-mediated transport, Golgi to endoplasmic reticulum"/>
    <property type="evidence" value="ECO:0007669"/>
    <property type="project" value="TreeGrafter"/>
</dbReference>
<dbReference type="EMBL" id="HBIM01012878">
    <property type="protein sequence ID" value="CAE0413252.1"/>
    <property type="molecule type" value="Transcribed_RNA"/>
</dbReference>
<evidence type="ECO:0000256" key="4">
    <source>
        <dbReference type="ARBA" id="ARBA00022448"/>
    </source>
</evidence>
<dbReference type="InterPro" id="IPR019335">
    <property type="entry name" value="COG7"/>
</dbReference>
<keyword evidence="6" id="KW-0333">Golgi apparatus</keyword>
<keyword evidence="5" id="KW-0653">Protein transport</keyword>